<sequence length="232" mass="27251">MDGEIDFWRKRRRVLPPIWDEEGIIRGERLARQYRSVLSLYGSDNKTERSLKFYKKYRKAQHELLRREHEDLNGRTITTKADDSSMEERNKTSSEDRNTDKNKFLGSNNVDEKVPGKSEEKVPAELPSLNIDEAKDLSRNLTVDPTMLMKIKKERKRIARRKHNTHGACKETSLQFDFLQIVPRGCKMMTQEKGVEIVHEWEKYTEKVRTGCTCAINKVSRLVQSFFPQFGR</sequence>
<keyword evidence="3" id="KW-1185">Reference proteome</keyword>
<feature type="compositionally biased region" description="Basic and acidic residues" evidence="1">
    <location>
        <begin position="110"/>
        <end position="122"/>
    </location>
</feature>
<accession>A0AA89C1Z6</accession>
<reference evidence="2" key="1">
    <citation type="submission" date="2019-08" db="EMBL/GenBank/DDBJ databases">
        <title>The improved chromosome-level genome for the pearl oyster Pinctada fucata martensii using PacBio sequencing and Hi-C.</title>
        <authorList>
            <person name="Zheng Z."/>
        </authorList>
    </citation>
    <scope>NUCLEOTIDE SEQUENCE</scope>
    <source>
        <strain evidence="2">ZZ-2019</strain>
        <tissue evidence="2">Adductor muscle</tissue>
    </source>
</reference>
<comment type="caution">
    <text evidence="2">The sequence shown here is derived from an EMBL/GenBank/DDBJ whole genome shotgun (WGS) entry which is preliminary data.</text>
</comment>
<name>A0AA89C1Z6_PINIB</name>
<organism evidence="2 3">
    <name type="scientific">Pinctada imbricata</name>
    <name type="common">Atlantic pearl-oyster</name>
    <name type="synonym">Pinctada martensii</name>
    <dbReference type="NCBI Taxonomy" id="66713"/>
    <lineage>
        <taxon>Eukaryota</taxon>
        <taxon>Metazoa</taxon>
        <taxon>Spiralia</taxon>
        <taxon>Lophotrochozoa</taxon>
        <taxon>Mollusca</taxon>
        <taxon>Bivalvia</taxon>
        <taxon>Autobranchia</taxon>
        <taxon>Pteriomorphia</taxon>
        <taxon>Pterioida</taxon>
        <taxon>Pterioidea</taxon>
        <taxon>Pteriidae</taxon>
        <taxon>Pinctada</taxon>
    </lineage>
</organism>
<feature type="region of interest" description="Disordered" evidence="1">
    <location>
        <begin position="66"/>
        <end position="122"/>
    </location>
</feature>
<dbReference type="Proteomes" id="UP001186944">
    <property type="component" value="Unassembled WGS sequence"/>
</dbReference>
<dbReference type="AlphaFoldDB" id="A0AA89C1Z6"/>
<proteinExistence type="predicted"/>
<feature type="compositionally biased region" description="Basic and acidic residues" evidence="1">
    <location>
        <begin position="80"/>
        <end position="103"/>
    </location>
</feature>
<protein>
    <submittedName>
        <fullName evidence="2">Uncharacterized protein</fullName>
    </submittedName>
</protein>
<gene>
    <name evidence="2" type="ORF">FSP39_022685</name>
</gene>
<evidence type="ECO:0000313" key="3">
    <source>
        <dbReference type="Proteomes" id="UP001186944"/>
    </source>
</evidence>
<evidence type="ECO:0000313" key="2">
    <source>
        <dbReference type="EMBL" id="KAK3096063.1"/>
    </source>
</evidence>
<dbReference type="EMBL" id="VSWD01000008">
    <property type="protein sequence ID" value="KAK3096063.1"/>
    <property type="molecule type" value="Genomic_DNA"/>
</dbReference>
<evidence type="ECO:0000256" key="1">
    <source>
        <dbReference type="SAM" id="MobiDB-lite"/>
    </source>
</evidence>